<dbReference type="OrthoDB" id="1600564at2759"/>
<evidence type="ECO:0008006" key="4">
    <source>
        <dbReference type="Google" id="ProtNLM"/>
    </source>
</evidence>
<dbReference type="Pfam" id="PF00657">
    <property type="entry name" value="Lipase_GDSL"/>
    <property type="match status" value="1"/>
</dbReference>
<dbReference type="GO" id="GO:0005576">
    <property type="term" value="C:extracellular region"/>
    <property type="evidence" value="ECO:0007669"/>
    <property type="project" value="TreeGrafter"/>
</dbReference>
<proteinExistence type="inferred from homology"/>
<sequence length="268" mass="29930">SKFGVKKLLPAYLDPNLQLEDLLTGVSFASGGTGCDPLTSKLASVISLSDQLNMFKEYKNKINEAVGENRMEMIISKSVYIICIGSNDIANTYAPYRSINYDIQSYTDLLASYFSNFLQELYGLGARRIGVIGVPYIGCVPSQRTLGGGRERACSDIENQAAKLFNSKLVFLMDAFEIKFPDTKLVYIDSYHPLMYMVQNPAKYGFDVADRGCCGTGDLEVGIFCNHYSSSICSNSSRYIFWDSFHPTQEAYNLLSSMVLDDKIKDFF</sequence>
<dbReference type="GO" id="GO:0016788">
    <property type="term" value="F:hydrolase activity, acting on ester bonds"/>
    <property type="evidence" value="ECO:0007669"/>
    <property type="project" value="InterPro"/>
</dbReference>
<accession>A0A2Z6LUV0</accession>
<dbReference type="SUPFAM" id="SSF52266">
    <property type="entry name" value="SGNH hydrolase"/>
    <property type="match status" value="1"/>
</dbReference>
<dbReference type="EMBL" id="DF973251">
    <property type="protein sequence ID" value="GAU22636.1"/>
    <property type="molecule type" value="Genomic_DNA"/>
</dbReference>
<dbReference type="AlphaFoldDB" id="A0A2Z6LUV0"/>
<evidence type="ECO:0000313" key="2">
    <source>
        <dbReference type="EMBL" id="GAU22636.1"/>
    </source>
</evidence>
<evidence type="ECO:0000256" key="1">
    <source>
        <dbReference type="ARBA" id="ARBA00008668"/>
    </source>
</evidence>
<comment type="similarity">
    <text evidence="1">Belongs to the 'GDSL' lipolytic enzyme family.</text>
</comment>
<evidence type="ECO:0000313" key="3">
    <source>
        <dbReference type="Proteomes" id="UP000242715"/>
    </source>
</evidence>
<protein>
    <recommendedName>
        <fullName evidence="4">SGNH hydrolase-type esterase domain-containing protein</fullName>
    </recommendedName>
</protein>
<dbReference type="CDD" id="cd01837">
    <property type="entry name" value="SGNH_plant_lipase_like"/>
    <property type="match status" value="1"/>
</dbReference>
<reference evidence="3" key="1">
    <citation type="journal article" date="2017" name="Front. Plant Sci.">
        <title>Climate Clever Clovers: New Paradigm to Reduce the Environmental Footprint of Ruminants by Breeding Low Methanogenic Forages Utilizing Haplotype Variation.</title>
        <authorList>
            <person name="Kaur P."/>
            <person name="Appels R."/>
            <person name="Bayer P.E."/>
            <person name="Keeble-Gagnere G."/>
            <person name="Wang J."/>
            <person name="Hirakawa H."/>
            <person name="Shirasawa K."/>
            <person name="Vercoe P."/>
            <person name="Stefanova K."/>
            <person name="Durmic Z."/>
            <person name="Nichols P."/>
            <person name="Revell C."/>
            <person name="Isobe S.N."/>
            <person name="Edwards D."/>
            <person name="Erskine W."/>
        </authorList>
    </citation>
    <scope>NUCLEOTIDE SEQUENCE [LARGE SCALE GENOMIC DNA]</scope>
    <source>
        <strain evidence="3">cv. Daliak</strain>
    </source>
</reference>
<name>A0A2Z6LUV0_TRISU</name>
<feature type="non-terminal residue" evidence="2">
    <location>
        <position position="1"/>
    </location>
</feature>
<dbReference type="InterPro" id="IPR035669">
    <property type="entry name" value="SGNH_plant_lipase-like"/>
</dbReference>
<dbReference type="InterPro" id="IPR001087">
    <property type="entry name" value="GDSL"/>
</dbReference>
<organism evidence="2 3">
    <name type="scientific">Trifolium subterraneum</name>
    <name type="common">Subterranean clover</name>
    <dbReference type="NCBI Taxonomy" id="3900"/>
    <lineage>
        <taxon>Eukaryota</taxon>
        <taxon>Viridiplantae</taxon>
        <taxon>Streptophyta</taxon>
        <taxon>Embryophyta</taxon>
        <taxon>Tracheophyta</taxon>
        <taxon>Spermatophyta</taxon>
        <taxon>Magnoliopsida</taxon>
        <taxon>eudicotyledons</taxon>
        <taxon>Gunneridae</taxon>
        <taxon>Pentapetalae</taxon>
        <taxon>rosids</taxon>
        <taxon>fabids</taxon>
        <taxon>Fabales</taxon>
        <taxon>Fabaceae</taxon>
        <taxon>Papilionoideae</taxon>
        <taxon>50 kb inversion clade</taxon>
        <taxon>NPAAA clade</taxon>
        <taxon>Hologalegina</taxon>
        <taxon>IRL clade</taxon>
        <taxon>Trifolieae</taxon>
        <taxon>Trifolium</taxon>
    </lineage>
</organism>
<dbReference type="Proteomes" id="UP000242715">
    <property type="component" value="Unassembled WGS sequence"/>
</dbReference>
<dbReference type="InterPro" id="IPR050592">
    <property type="entry name" value="GDSL_lipolytic_enzyme"/>
</dbReference>
<dbReference type="InterPro" id="IPR036514">
    <property type="entry name" value="SGNH_hydro_sf"/>
</dbReference>
<dbReference type="PANTHER" id="PTHR45642">
    <property type="entry name" value="GDSL ESTERASE/LIPASE EXL3"/>
    <property type="match status" value="1"/>
</dbReference>
<keyword evidence="3" id="KW-1185">Reference proteome</keyword>
<gene>
    <name evidence="2" type="ORF">TSUD_234580</name>
</gene>
<dbReference type="PANTHER" id="PTHR45642:SF77">
    <property type="entry name" value="GDSL-LIKE LIPASE_ACYLHYDROLASE"/>
    <property type="match status" value="1"/>
</dbReference>
<dbReference type="Gene3D" id="3.40.50.1110">
    <property type="entry name" value="SGNH hydrolase"/>
    <property type="match status" value="1"/>
</dbReference>